<comment type="caution">
    <text evidence="1">The sequence shown here is derived from an EMBL/GenBank/DDBJ whole genome shotgun (WGS) entry which is preliminary data.</text>
</comment>
<name>A0A0F9EJV7_9ZZZZ</name>
<reference evidence="1" key="1">
    <citation type="journal article" date="2015" name="Nature">
        <title>Complex archaea that bridge the gap between prokaryotes and eukaryotes.</title>
        <authorList>
            <person name="Spang A."/>
            <person name="Saw J.H."/>
            <person name="Jorgensen S.L."/>
            <person name="Zaremba-Niedzwiedzka K."/>
            <person name="Martijn J."/>
            <person name="Lind A.E."/>
            <person name="van Eijk R."/>
            <person name="Schleper C."/>
            <person name="Guy L."/>
            <person name="Ettema T.J."/>
        </authorList>
    </citation>
    <scope>NUCLEOTIDE SEQUENCE</scope>
</reference>
<evidence type="ECO:0000313" key="1">
    <source>
        <dbReference type="EMBL" id="KKL66566.1"/>
    </source>
</evidence>
<accession>A0A0F9EJV7</accession>
<dbReference type="AlphaFoldDB" id="A0A0F9EJV7"/>
<sequence length="51" mass="5889">MANIQVWPLTCDSSECGRLPEFVIFINDEVYAQACKYHKAELQLEAKEIDK</sequence>
<gene>
    <name evidence="1" type="ORF">LCGC14_2143690</name>
</gene>
<protein>
    <submittedName>
        <fullName evidence="1">Uncharacterized protein</fullName>
    </submittedName>
</protein>
<dbReference type="EMBL" id="LAZR01027160">
    <property type="protein sequence ID" value="KKL66566.1"/>
    <property type="molecule type" value="Genomic_DNA"/>
</dbReference>
<organism evidence="1">
    <name type="scientific">marine sediment metagenome</name>
    <dbReference type="NCBI Taxonomy" id="412755"/>
    <lineage>
        <taxon>unclassified sequences</taxon>
        <taxon>metagenomes</taxon>
        <taxon>ecological metagenomes</taxon>
    </lineage>
</organism>
<proteinExistence type="predicted"/>